<dbReference type="InterPro" id="IPR018392">
    <property type="entry name" value="LysM"/>
</dbReference>
<evidence type="ECO:0000259" key="3">
    <source>
        <dbReference type="PROSITE" id="PS51782"/>
    </source>
</evidence>
<dbReference type="SMART" id="SM00257">
    <property type="entry name" value="LysM"/>
    <property type="match status" value="2"/>
</dbReference>
<dbReference type="Pfam" id="PF01551">
    <property type="entry name" value="Peptidase_M23"/>
    <property type="match status" value="1"/>
</dbReference>
<feature type="chain" id="PRO_5009300878" evidence="2">
    <location>
        <begin position="24"/>
        <end position="409"/>
    </location>
</feature>
<dbReference type="InterPro" id="IPR016047">
    <property type="entry name" value="M23ase_b-sheet_dom"/>
</dbReference>
<keyword evidence="2" id="KW-0732">Signal</keyword>
<feature type="domain" description="LysM" evidence="3">
    <location>
        <begin position="180"/>
        <end position="224"/>
    </location>
</feature>
<dbReference type="InterPro" id="IPR011055">
    <property type="entry name" value="Dup_hybrid_motif"/>
</dbReference>
<evidence type="ECO:0000313" key="4">
    <source>
        <dbReference type="EMBL" id="SEQ40713.1"/>
    </source>
</evidence>
<evidence type="ECO:0000256" key="2">
    <source>
        <dbReference type="SAM" id="SignalP"/>
    </source>
</evidence>
<keyword evidence="5" id="KW-1185">Reference proteome</keyword>
<dbReference type="GO" id="GO:0004222">
    <property type="term" value="F:metalloendopeptidase activity"/>
    <property type="evidence" value="ECO:0007669"/>
    <property type="project" value="TreeGrafter"/>
</dbReference>
<feature type="compositionally biased region" description="Low complexity" evidence="1">
    <location>
        <begin position="270"/>
        <end position="282"/>
    </location>
</feature>
<proteinExistence type="predicted"/>
<dbReference type="SUPFAM" id="SSF54106">
    <property type="entry name" value="LysM domain"/>
    <property type="match status" value="1"/>
</dbReference>
<evidence type="ECO:0000313" key="5">
    <source>
        <dbReference type="Proteomes" id="UP000198634"/>
    </source>
</evidence>
<dbReference type="AlphaFoldDB" id="A0A1H9FT88"/>
<dbReference type="InterPro" id="IPR050570">
    <property type="entry name" value="Cell_wall_metabolism_enzyme"/>
</dbReference>
<gene>
    <name evidence="4" type="ORF">SAMN04488092_106194</name>
</gene>
<evidence type="ECO:0000256" key="1">
    <source>
        <dbReference type="SAM" id="MobiDB-lite"/>
    </source>
</evidence>
<name>A0A1H9FT88_9RHOB</name>
<dbReference type="OrthoDB" id="9795421at2"/>
<dbReference type="Pfam" id="PF01476">
    <property type="entry name" value="LysM"/>
    <property type="match status" value="2"/>
</dbReference>
<dbReference type="PROSITE" id="PS51782">
    <property type="entry name" value="LYSM"/>
    <property type="match status" value="2"/>
</dbReference>
<feature type="region of interest" description="Disordered" evidence="1">
    <location>
        <begin position="246"/>
        <end position="296"/>
    </location>
</feature>
<organism evidence="4 5">
    <name type="scientific">Thalassovita taeanensis</name>
    <dbReference type="NCBI Taxonomy" id="657014"/>
    <lineage>
        <taxon>Bacteria</taxon>
        <taxon>Pseudomonadati</taxon>
        <taxon>Pseudomonadota</taxon>
        <taxon>Alphaproteobacteria</taxon>
        <taxon>Rhodobacterales</taxon>
        <taxon>Roseobacteraceae</taxon>
        <taxon>Thalassovita</taxon>
    </lineage>
</organism>
<dbReference type="SUPFAM" id="SSF51261">
    <property type="entry name" value="Duplicated hybrid motif"/>
    <property type="match status" value="1"/>
</dbReference>
<dbReference type="PANTHER" id="PTHR21666">
    <property type="entry name" value="PEPTIDASE-RELATED"/>
    <property type="match status" value="1"/>
</dbReference>
<dbReference type="Gene3D" id="2.70.70.10">
    <property type="entry name" value="Glucose Permease (Domain IIA)"/>
    <property type="match status" value="1"/>
</dbReference>
<dbReference type="STRING" id="657014.SAMN04488092_106194"/>
<feature type="domain" description="LysM" evidence="3">
    <location>
        <begin position="69"/>
        <end position="113"/>
    </location>
</feature>
<sequence length="409" mass="42462">MTHTRRRPLARLVLAGSALALLAACDEPLDFDLRGNFGNAFNTSDAARAATGRRPRPDDRGIISYPGYQVAVARRGDTVTDVARRIGVNSAELARYNGMKADDPLRKDEVLALPGRVAEPSPATGAPVVGPIQPPSSVDIASIAGKAIDDAAPAPVETTALPPASPTSTGATPQIGIEPIRHKVARGETAYTISRLYGVTVRALAEWNGLGPDFAIREGQYLLIPVPDAQAPTRNLAAVAPVAATTVPGQGTPTPTPPSATQPLPKEVTKPAAVAAPKPAAPDLGKTQTKTASKARMAMPVQGGIIRDYAKGKNDGIDISAASGTAVKAASAGTVAAITSDADQIPIVVIKHPDNLLTVYANVDGITVKKGDTVARGQSIAKIREGKSNYVHFEVRNGFDSVDPTPYLQ</sequence>
<dbReference type="Gene3D" id="3.10.350.10">
    <property type="entry name" value="LysM domain"/>
    <property type="match status" value="2"/>
</dbReference>
<dbReference type="PROSITE" id="PS51257">
    <property type="entry name" value="PROKAR_LIPOPROTEIN"/>
    <property type="match status" value="1"/>
</dbReference>
<accession>A0A1H9FT88</accession>
<feature type="signal peptide" evidence="2">
    <location>
        <begin position="1"/>
        <end position="23"/>
    </location>
</feature>
<reference evidence="4 5" key="1">
    <citation type="submission" date="2016-10" db="EMBL/GenBank/DDBJ databases">
        <authorList>
            <person name="de Groot N.N."/>
        </authorList>
    </citation>
    <scope>NUCLEOTIDE SEQUENCE [LARGE SCALE GENOMIC DNA]</scope>
    <source>
        <strain evidence="4 5">DSM 22007</strain>
    </source>
</reference>
<dbReference type="Proteomes" id="UP000198634">
    <property type="component" value="Unassembled WGS sequence"/>
</dbReference>
<keyword evidence="4" id="KW-0378">Hydrolase</keyword>
<dbReference type="CDD" id="cd12797">
    <property type="entry name" value="M23_peptidase"/>
    <property type="match status" value="1"/>
</dbReference>
<dbReference type="InterPro" id="IPR036779">
    <property type="entry name" value="LysM_dom_sf"/>
</dbReference>
<dbReference type="RefSeq" id="WP_090269930.1">
    <property type="nucleotide sequence ID" value="NZ_FOEP01000006.1"/>
</dbReference>
<dbReference type="EMBL" id="FOEP01000006">
    <property type="protein sequence ID" value="SEQ40713.1"/>
    <property type="molecule type" value="Genomic_DNA"/>
</dbReference>
<dbReference type="CDD" id="cd00118">
    <property type="entry name" value="LysM"/>
    <property type="match status" value="1"/>
</dbReference>
<protein>
    <submittedName>
        <fullName evidence="4">Murein DD-endopeptidase MepM and murein hydrolase activator NlpD, contain LysM domain</fullName>
    </submittedName>
</protein>
<dbReference type="PANTHER" id="PTHR21666:SF270">
    <property type="entry name" value="MUREIN HYDROLASE ACTIVATOR ENVC"/>
    <property type="match status" value="1"/>
</dbReference>